<dbReference type="Proteomes" id="UP000197277">
    <property type="component" value="Unassembled WGS sequence"/>
</dbReference>
<evidence type="ECO:0000313" key="2">
    <source>
        <dbReference type="Proteomes" id="UP000197277"/>
    </source>
</evidence>
<protein>
    <submittedName>
        <fullName evidence="1">Uncharacterized protein</fullName>
    </submittedName>
</protein>
<keyword evidence="2" id="KW-1185">Reference proteome</keyword>
<dbReference type="AlphaFoldDB" id="A0A246FQN1"/>
<organism evidence="1 2">
    <name type="scientific">Hymenobacter amundsenii</name>
    <dbReference type="NCBI Taxonomy" id="2006685"/>
    <lineage>
        <taxon>Bacteria</taxon>
        <taxon>Pseudomonadati</taxon>
        <taxon>Bacteroidota</taxon>
        <taxon>Cytophagia</taxon>
        <taxon>Cytophagales</taxon>
        <taxon>Hymenobacteraceae</taxon>
        <taxon>Hymenobacter</taxon>
    </lineage>
</organism>
<gene>
    <name evidence="1" type="ORF">CDA63_01420</name>
</gene>
<sequence length="172" mass="18119">MVEKLRAGQPLATPKEQTINQQGLASVVLSLHQQLDAAVAAAYNWPATLPKPELLARLVALNHARAQEESAGHVRYLRPAYQAPELQQSQLALPGSAAKAAAGPAATGPWPLELAAQMQALRDAVQQAGQPLSAAQVAARFKRTPATKVQPLLATLAALSLLRETEEGVFAG</sequence>
<proteinExistence type="predicted"/>
<accession>A0A246FQN1</accession>
<evidence type="ECO:0000313" key="1">
    <source>
        <dbReference type="EMBL" id="OWP65042.1"/>
    </source>
</evidence>
<dbReference type="EMBL" id="NIRR01000001">
    <property type="protein sequence ID" value="OWP65042.1"/>
    <property type="molecule type" value="Genomic_DNA"/>
</dbReference>
<name>A0A246FQN1_9BACT</name>
<reference evidence="1 2" key="1">
    <citation type="submission" date="2017-06" db="EMBL/GenBank/DDBJ databases">
        <title>Hymenobacter amundsenii sp. nov. isolated from regoliths in Antarctica.</title>
        <authorList>
            <person name="Sedlacek I."/>
            <person name="Kralova S."/>
            <person name="Pantucek R."/>
            <person name="Svec P."/>
            <person name="Holochova P."/>
            <person name="Stankova E."/>
            <person name="Vrbovska V."/>
            <person name="Busse H.-J."/>
        </authorList>
    </citation>
    <scope>NUCLEOTIDE SEQUENCE [LARGE SCALE GENOMIC DNA]</scope>
    <source>
        <strain evidence="1 2">CCM 8682</strain>
    </source>
</reference>
<comment type="caution">
    <text evidence="1">The sequence shown here is derived from an EMBL/GenBank/DDBJ whole genome shotgun (WGS) entry which is preliminary data.</text>
</comment>